<feature type="transmembrane region" description="Helical" evidence="1">
    <location>
        <begin position="57"/>
        <end position="79"/>
    </location>
</feature>
<evidence type="ECO:0000256" key="1">
    <source>
        <dbReference type="SAM" id="Phobius"/>
    </source>
</evidence>
<evidence type="ECO:0008006" key="3">
    <source>
        <dbReference type="Google" id="ProtNLM"/>
    </source>
</evidence>
<dbReference type="EMBL" id="DRYQ01000086">
    <property type="protein sequence ID" value="HHQ50818.1"/>
    <property type="molecule type" value="Genomic_DNA"/>
</dbReference>
<dbReference type="AlphaFoldDB" id="A0A7J3Z7V5"/>
<reference evidence="2" key="1">
    <citation type="journal article" date="2020" name="mSystems">
        <title>Genome- and Community-Level Interaction Insights into Carbon Utilization and Element Cycling Functions of Hydrothermarchaeota in Hydrothermal Sediment.</title>
        <authorList>
            <person name="Zhou Z."/>
            <person name="Liu Y."/>
            <person name="Xu W."/>
            <person name="Pan J."/>
            <person name="Luo Z.H."/>
            <person name="Li M."/>
        </authorList>
    </citation>
    <scope>NUCLEOTIDE SEQUENCE [LARGE SCALE GENOMIC DNA]</scope>
    <source>
        <strain evidence="2">SpSt-1105</strain>
    </source>
</reference>
<keyword evidence="1" id="KW-0812">Transmembrane</keyword>
<organism evidence="2">
    <name type="scientific">Ignisphaera aggregans</name>
    <dbReference type="NCBI Taxonomy" id="334771"/>
    <lineage>
        <taxon>Archaea</taxon>
        <taxon>Thermoproteota</taxon>
        <taxon>Thermoprotei</taxon>
        <taxon>Desulfurococcales</taxon>
        <taxon>Desulfurococcaceae</taxon>
        <taxon>Ignisphaera</taxon>
    </lineage>
</organism>
<evidence type="ECO:0000313" key="2">
    <source>
        <dbReference type="EMBL" id="HHQ50818.1"/>
    </source>
</evidence>
<proteinExistence type="predicted"/>
<gene>
    <name evidence="2" type="ORF">ENM66_05665</name>
</gene>
<protein>
    <recommendedName>
        <fullName evidence="3">Transmembrane protein</fullName>
    </recommendedName>
</protein>
<comment type="caution">
    <text evidence="2">The sequence shown here is derived from an EMBL/GenBank/DDBJ whole genome shotgun (WGS) entry which is preliminary data.</text>
</comment>
<sequence>MAIVLSLKYGMNMNYLMQISGCCPRTAVVTPSLIALSTLVSSPSVPLLRNASSTKRRIYILAGAIIVVIVIAIACGVFCRLRGTAWCNWNIKNCICFVVYYQCECK</sequence>
<keyword evidence="1" id="KW-0472">Membrane</keyword>
<accession>A0A7J3Z7V5</accession>
<name>A0A7J3Z7V5_9CREN</name>
<keyword evidence="1" id="KW-1133">Transmembrane helix</keyword>